<keyword evidence="6" id="KW-0995">Kinetochore</keyword>
<evidence type="ECO:0000256" key="4">
    <source>
        <dbReference type="ARBA" id="ARBA00022618"/>
    </source>
</evidence>
<keyword evidence="4" id="KW-0132">Cell division</keyword>
<keyword evidence="8" id="KW-0131">Cell cycle</keyword>
<evidence type="ECO:0000313" key="11">
    <source>
        <dbReference type="Proteomes" id="UP000887578"/>
    </source>
</evidence>
<dbReference type="GO" id="GO:0000444">
    <property type="term" value="C:MIS12/MIND type complex"/>
    <property type="evidence" value="ECO:0007669"/>
    <property type="project" value="InterPro"/>
</dbReference>
<evidence type="ECO:0000256" key="7">
    <source>
        <dbReference type="ARBA" id="ARBA00023242"/>
    </source>
</evidence>
<dbReference type="InterPro" id="IPR007128">
    <property type="entry name" value="PMF1/Nnf1"/>
</dbReference>
<keyword evidence="5" id="KW-0498">Mitosis</keyword>
<evidence type="ECO:0000256" key="3">
    <source>
        <dbReference type="ARBA" id="ARBA00022454"/>
    </source>
</evidence>
<evidence type="ECO:0000256" key="2">
    <source>
        <dbReference type="ARBA" id="ARBA00004629"/>
    </source>
</evidence>
<evidence type="ECO:0000313" key="12">
    <source>
        <dbReference type="WBParaSite" id="PDA_v2.g1426.t1"/>
    </source>
</evidence>
<protein>
    <submittedName>
        <fullName evidence="12">Uncharacterized protein</fullName>
    </submittedName>
</protein>
<dbReference type="Pfam" id="PF03980">
    <property type="entry name" value="Nnf1"/>
    <property type="match status" value="1"/>
</dbReference>
<keyword evidence="10" id="KW-0175">Coiled coil</keyword>
<dbReference type="Proteomes" id="UP000887578">
    <property type="component" value="Unplaced"/>
</dbReference>
<comment type="subcellular location">
    <subcellularLocation>
        <location evidence="2">Chromosome</location>
        <location evidence="2">Centromere</location>
        <location evidence="2">Kinetochore</location>
    </subcellularLocation>
    <subcellularLocation>
        <location evidence="1">Nucleus</location>
    </subcellularLocation>
</comment>
<feature type="coiled-coil region" evidence="10">
    <location>
        <begin position="121"/>
        <end position="149"/>
    </location>
</feature>
<proteinExistence type="predicted"/>
<reference evidence="12" key="1">
    <citation type="submission" date="2022-11" db="UniProtKB">
        <authorList>
            <consortium name="WormBaseParasite"/>
        </authorList>
    </citation>
    <scope>IDENTIFICATION</scope>
</reference>
<evidence type="ECO:0000256" key="6">
    <source>
        <dbReference type="ARBA" id="ARBA00022838"/>
    </source>
</evidence>
<keyword evidence="11" id="KW-1185">Reference proteome</keyword>
<dbReference type="GO" id="GO:0005634">
    <property type="term" value="C:nucleus"/>
    <property type="evidence" value="ECO:0007669"/>
    <property type="project" value="UniProtKB-SubCell"/>
</dbReference>
<accession>A0A914P890</accession>
<evidence type="ECO:0000256" key="8">
    <source>
        <dbReference type="ARBA" id="ARBA00023306"/>
    </source>
</evidence>
<sequence>MLASRKFKESFNKVLKKYTDLLLPVDDLQEAFNQNFDKPIGKEICKGVRENTIKYFTATVVEEFDKICDELEVEEKFLKKQNLVAEQKNLLPSSGWRPSGNAEKDTFGDKRQIQINYIKNLRSLNDELGEHLKKSKKALEKEHKILKAECTSNI</sequence>
<evidence type="ECO:0000256" key="1">
    <source>
        <dbReference type="ARBA" id="ARBA00004123"/>
    </source>
</evidence>
<dbReference type="GO" id="GO:0051301">
    <property type="term" value="P:cell division"/>
    <property type="evidence" value="ECO:0007669"/>
    <property type="project" value="UniProtKB-KW"/>
</dbReference>
<evidence type="ECO:0000256" key="10">
    <source>
        <dbReference type="SAM" id="Coils"/>
    </source>
</evidence>
<keyword evidence="3" id="KW-0158">Chromosome</keyword>
<keyword evidence="9" id="KW-0137">Centromere</keyword>
<feature type="coiled-coil region" evidence="10">
    <location>
        <begin position="61"/>
        <end position="88"/>
    </location>
</feature>
<name>A0A914P890_9BILA</name>
<evidence type="ECO:0000256" key="9">
    <source>
        <dbReference type="ARBA" id="ARBA00023328"/>
    </source>
</evidence>
<keyword evidence="7" id="KW-0539">Nucleus</keyword>
<organism evidence="11 12">
    <name type="scientific">Panagrolaimus davidi</name>
    <dbReference type="NCBI Taxonomy" id="227884"/>
    <lineage>
        <taxon>Eukaryota</taxon>
        <taxon>Metazoa</taxon>
        <taxon>Ecdysozoa</taxon>
        <taxon>Nematoda</taxon>
        <taxon>Chromadorea</taxon>
        <taxon>Rhabditida</taxon>
        <taxon>Tylenchina</taxon>
        <taxon>Panagrolaimomorpha</taxon>
        <taxon>Panagrolaimoidea</taxon>
        <taxon>Panagrolaimidae</taxon>
        <taxon>Panagrolaimus</taxon>
    </lineage>
</organism>
<dbReference type="AlphaFoldDB" id="A0A914P890"/>
<evidence type="ECO:0000256" key="5">
    <source>
        <dbReference type="ARBA" id="ARBA00022776"/>
    </source>
</evidence>
<dbReference type="WBParaSite" id="PDA_v2.g1426.t1">
    <property type="protein sequence ID" value="PDA_v2.g1426.t1"/>
    <property type="gene ID" value="PDA_v2.g1426"/>
</dbReference>